<proteinExistence type="predicted"/>
<protein>
    <submittedName>
        <fullName evidence="1">Uncharacterized protein</fullName>
    </submittedName>
</protein>
<reference evidence="1" key="2">
    <citation type="submission" date="2020-11" db="EMBL/GenBank/DDBJ databases">
        <authorList>
            <person name="McCartney M.A."/>
            <person name="Auch B."/>
            <person name="Kono T."/>
            <person name="Mallez S."/>
            <person name="Becker A."/>
            <person name="Gohl D.M."/>
            <person name="Silverstein K.A.T."/>
            <person name="Koren S."/>
            <person name="Bechman K.B."/>
            <person name="Herman A."/>
            <person name="Abrahante J.E."/>
            <person name="Garbe J."/>
        </authorList>
    </citation>
    <scope>NUCLEOTIDE SEQUENCE</scope>
    <source>
        <strain evidence="1">Duluth1</strain>
        <tissue evidence="1">Whole animal</tissue>
    </source>
</reference>
<reference evidence="1" key="1">
    <citation type="journal article" date="2019" name="bioRxiv">
        <title>The Genome of the Zebra Mussel, Dreissena polymorpha: A Resource for Invasive Species Research.</title>
        <authorList>
            <person name="McCartney M.A."/>
            <person name="Auch B."/>
            <person name="Kono T."/>
            <person name="Mallez S."/>
            <person name="Zhang Y."/>
            <person name="Obille A."/>
            <person name="Becker A."/>
            <person name="Abrahante J.E."/>
            <person name="Garbe J."/>
            <person name="Badalamenti J.P."/>
            <person name="Herman A."/>
            <person name="Mangelson H."/>
            <person name="Liachko I."/>
            <person name="Sullivan S."/>
            <person name="Sone E.D."/>
            <person name="Koren S."/>
            <person name="Silverstein K.A.T."/>
            <person name="Beckman K.B."/>
            <person name="Gohl D.M."/>
        </authorList>
    </citation>
    <scope>NUCLEOTIDE SEQUENCE</scope>
    <source>
        <strain evidence="1">Duluth1</strain>
        <tissue evidence="1">Whole animal</tissue>
    </source>
</reference>
<evidence type="ECO:0000313" key="2">
    <source>
        <dbReference type="Proteomes" id="UP000828390"/>
    </source>
</evidence>
<evidence type="ECO:0000313" key="1">
    <source>
        <dbReference type="EMBL" id="KAH3795033.1"/>
    </source>
</evidence>
<dbReference type="EMBL" id="JAIWYP010000007">
    <property type="protein sequence ID" value="KAH3795033.1"/>
    <property type="molecule type" value="Genomic_DNA"/>
</dbReference>
<sequence>MLKNYSHFVNVCVSFKGLASAVPILLSENHNVDKLASSVSDDGTTTLNATVSDFDGDELKIRYVWNTTANDVNGDKMRIMYNTNTSVYGYDGGKTENQELWNITIMSLTARS</sequence>
<organism evidence="1 2">
    <name type="scientific">Dreissena polymorpha</name>
    <name type="common">Zebra mussel</name>
    <name type="synonym">Mytilus polymorpha</name>
    <dbReference type="NCBI Taxonomy" id="45954"/>
    <lineage>
        <taxon>Eukaryota</taxon>
        <taxon>Metazoa</taxon>
        <taxon>Spiralia</taxon>
        <taxon>Lophotrochozoa</taxon>
        <taxon>Mollusca</taxon>
        <taxon>Bivalvia</taxon>
        <taxon>Autobranchia</taxon>
        <taxon>Heteroconchia</taxon>
        <taxon>Euheterodonta</taxon>
        <taxon>Imparidentia</taxon>
        <taxon>Neoheterodontei</taxon>
        <taxon>Myida</taxon>
        <taxon>Dreissenoidea</taxon>
        <taxon>Dreissenidae</taxon>
        <taxon>Dreissena</taxon>
    </lineage>
</organism>
<gene>
    <name evidence="1" type="ORF">DPMN_148578</name>
</gene>
<dbReference type="Proteomes" id="UP000828390">
    <property type="component" value="Unassembled WGS sequence"/>
</dbReference>
<name>A0A9D4J447_DREPO</name>
<dbReference type="AlphaFoldDB" id="A0A9D4J447"/>
<accession>A0A9D4J447</accession>
<keyword evidence="2" id="KW-1185">Reference proteome</keyword>
<comment type="caution">
    <text evidence="1">The sequence shown here is derived from an EMBL/GenBank/DDBJ whole genome shotgun (WGS) entry which is preliminary data.</text>
</comment>